<dbReference type="OrthoDB" id="421448at2759"/>
<dbReference type="Proteomes" id="UP000000600">
    <property type="component" value="Unassembled WGS sequence"/>
</dbReference>
<dbReference type="InterPro" id="IPR043972">
    <property type="entry name" value="FUZ/MON1/HPS1_longin_1"/>
</dbReference>
<feature type="domain" description="FUZ/MON1/HPS1 first Longin" evidence="3">
    <location>
        <begin position="460"/>
        <end position="584"/>
    </location>
</feature>
<dbReference type="InterPro" id="IPR043971">
    <property type="entry name" value="FUZ/MON1/HPS1_longin_2"/>
</dbReference>
<dbReference type="GO" id="GO:0034314">
    <property type="term" value="P:Arp2/3 complex-mediated actin nucleation"/>
    <property type="evidence" value="ECO:0000318"/>
    <property type="project" value="GO_Central"/>
</dbReference>
<dbReference type="STRING" id="5888.A0CQQ2"/>
<dbReference type="GO" id="GO:0005885">
    <property type="term" value="C:Arp2/3 protein complex"/>
    <property type="evidence" value="ECO:0000318"/>
    <property type="project" value="GO_Central"/>
</dbReference>
<organism evidence="5 6">
    <name type="scientific">Paramecium tetraurelia</name>
    <dbReference type="NCBI Taxonomy" id="5888"/>
    <lineage>
        <taxon>Eukaryota</taxon>
        <taxon>Sar</taxon>
        <taxon>Alveolata</taxon>
        <taxon>Ciliophora</taxon>
        <taxon>Intramacronucleata</taxon>
        <taxon>Oligohymenophorea</taxon>
        <taxon>Peniculida</taxon>
        <taxon>Parameciidae</taxon>
        <taxon>Paramecium</taxon>
    </lineage>
</organism>
<dbReference type="AlphaFoldDB" id="A0CQQ2"/>
<dbReference type="RefSeq" id="XP_001440516.1">
    <property type="nucleotide sequence ID" value="XM_001440479.2"/>
</dbReference>
<dbReference type="CDD" id="cd10221">
    <property type="entry name" value="ASKHA_NBD_Arp3-like"/>
    <property type="match status" value="1"/>
</dbReference>
<accession>A0CQQ2</accession>
<proteinExistence type="predicted"/>
<dbReference type="InterPro" id="IPR004000">
    <property type="entry name" value="Actin"/>
</dbReference>
<dbReference type="GO" id="GO:0016192">
    <property type="term" value="P:vesicle-mediated transport"/>
    <property type="evidence" value="ECO:0007669"/>
    <property type="project" value="InterPro"/>
</dbReference>
<dbReference type="InterPro" id="IPR043129">
    <property type="entry name" value="ATPase_NBD"/>
</dbReference>
<dbReference type="GeneID" id="5026301"/>
<dbReference type="KEGG" id="ptm:GSPATT00009467001"/>
<dbReference type="InterPro" id="IPR004353">
    <property type="entry name" value="Mon1"/>
</dbReference>
<evidence type="ECO:0000256" key="1">
    <source>
        <dbReference type="ARBA" id="ARBA00049360"/>
    </source>
</evidence>
<dbReference type="eggNOG" id="KOG0997">
    <property type="taxonomic scope" value="Eukaryota"/>
</dbReference>
<dbReference type="GO" id="GO:0006623">
    <property type="term" value="P:protein targeting to vacuole"/>
    <property type="evidence" value="ECO:0007669"/>
    <property type="project" value="InterPro"/>
</dbReference>
<dbReference type="Pfam" id="PF19037">
    <property type="entry name" value="Fuz_longin_2"/>
    <property type="match status" value="1"/>
</dbReference>
<feature type="transmembrane region" description="Helical" evidence="2">
    <location>
        <begin position="674"/>
        <end position="696"/>
    </location>
</feature>
<gene>
    <name evidence="5" type="ORF">GSPATT00009467001</name>
</gene>
<evidence type="ECO:0008006" key="7">
    <source>
        <dbReference type="Google" id="ProtNLM"/>
    </source>
</evidence>
<reference evidence="5 6" key="1">
    <citation type="journal article" date="2006" name="Nature">
        <title>Global trends of whole-genome duplications revealed by the ciliate Paramecium tetraurelia.</title>
        <authorList>
            <consortium name="Genoscope"/>
            <person name="Aury J.-M."/>
            <person name="Jaillon O."/>
            <person name="Duret L."/>
            <person name="Noel B."/>
            <person name="Jubin C."/>
            <person name="Porcel B.M."/>
            <person name="Segurens B."/>
            <person name="Daubin V."/>
            <person name="Anthouard V."/>
            <person name="Aiach N."/>
            <person name="Arnaiz O."/>
            <person name="Billaut A."/>
            <person name="Beisson J."/>
            <person name="Blanc I."/>
            <person name="Bouhouche K."/>
            <person name="Camara F."/>
            <person name="Duharcourt S."/>
            <person name="Guigo R."/>
            <person name="Gogendeau D."/>
            <person name="Katinka M."/>
            <person name="Keller A.-M."/>
            <person name="Kissmehl R."/>
            <person name="Klotz C."/>
            <person name="Koll F."/>
            <person name="Le Moue A."/>
            <person name="Lepere C."/>
            <person name="Malinsky S."/>
            <person name="Nowacki M."/>
            <person name="Nowak J.K."/>
            <person name="Plattner H."/>
            <person name="Poulain J."/>
            <person name="Ruiz F."/>
            <person name="Serrano V."/>
            <person name="Zagulski M."/>
            <person name="Dessen P."/>
            <person name="Betermier M."/>
            <person name="Weissenbach J."/>
            <person name="Scarpelli C."/>
            <person name="Schachter V."/>
            <person name="Sperling L."/>
            <person name="Meyer E."/>
            <person name="Cohen J."/>
            <person name="Wincker P."/>
        </authorList>
    </citation>
    <scope>NUCLEOTIDE SEQUENCE [LARGE SCALE GENOMIC DNA]</scope>
    <source>
        <strain evidence="5 6">Stock d4-2</strain>
    </source>
</reference>
<dbReference type="FunFam" id="3.30.420.40:FF:000029">
    <property type="entry name" value="Actin-related protein 3"/>
    <property type="match status" value="1"/>
</dbReference>
<dbReference type="SUPFAM" id="SSF53067">
    <property type="entry name" value="Actin-like ATPase domain"/>
    <property type="match status" value="2"/>
</dbReference>
<sequence length="869" mass="100577">MQQTIDKGFYQSKVCVIDNGTGFTKMGWAGNTEPQFDIPTVVADHQEKQKVQMSKNTNENLDYYIGYEAYDYTKSHNIFYPMKSGIVENWDLMEKFWHRSIFDYLRAEPDETTFILTEPPMNPPENRENIAEIFFETFNAKGLHISVQAVLSLFSTGLTGMVLDSGDGVTHCIPVADGYVIGSCIKHIPLAGRDITQFIQNLLKERGENIPAEDIKKVAREVKEKYGYCIGDGDLIKEFQAYDRGDKNKFKTYYGKSSVTKEKYTIDIGYERFLGPEMFFHPEFLDGKWRSPIDEVIDKSIQTSPVDCRKKLYQNIILSGGSTLFDGFSQRLEQQVQLRIDSRLQKYEQRSGFKPASIKVNVTQNPFQRYAVWQGGSLMALQPQFEKVYHTRQEYFERGSIHCQIQCCLLAIILNEYVHITQENQYQLMSTESYQYKPHVINISYQEISPDIPEFFTHKRHVFIMTNTGRPIYVRYGSEIKSSIFLATINAIFQKFLLFFFEDKEKQTLFKISHDKSNIYILQRNQITCICATNVLQDSEFIIYQMLDFLNTQLISIVTDQANVQLTQKPNYDLAYSLGGSRNLLTLALKNGLYSPCIAFNSICTLTMTASLRSFIHNNLKETKVANVIASLLLTETYVIDIWRQKNMEFKTSDITIIQSMIQGQGQLKKGENWIPVCLPGLSAMGFVYAYIYFFYQNTIGIVMISDDNSLDMFTKCKEASSTLIKKFDQNGLEQSLFTCLQNNPITPKCIENQTQIKHFIVRHISGQVFLPMFQPFGKNSKTFKFYMQQYGELYKDFMISQSLGNSDVKQNYFVWDSKGFGITQYHDVIIMFCFNELIEFQQIVQNVHTLQKMFRTEDLINFFILKPS</sequence>
<keyword evidence="2" id="KW-0472">Membrane</keyword>
<dbReference type="SMART" id="SM00268">
    <property type="entry name" value="ACTIN"/>
    <property type="match status" value="1"/>
</dbReference>
<dbReference type="Gene3D" id="3.30.420.40">
    <property type="match status" value="2"/>
</dbReference>
<evidence type="ECO:0000256" key="2">
    <source>
        <dbReference type="SAM" id="Phobius"/>
    </source>
</evidence>
<keyword evidence="6" id="KW-1185">Reference proteome</keyword>
<evidence type="ECO:0000313" key="5">
    <source>
        <dbReference type="EMBL" id="CAK73119.1"/>
    </source>
</evidence>
<dbReference type="InParanoid" id="A0CQQ2"/>
<dbReference type="Gene3D" id="3.90.640.10">
    <property type="entry name" value="Actin, Chain A, domain 4"/>
    <property type="match status" value="1"/>
</dbReference>
<dbReference type="PANTHER" id="PTHR11937">
    <property type="entry name" value="ACTIN"/>
    <property type="match status" value="1"/>
</dbReference>
<dbReference type="HOGENOM" id="CLU_330241_0_0_1"/>
<evidence type="ECO:0000259" key="4">
    <source>
        <dbReference type="Pfam" id="PF19037"/>
    </source>
</evidence>
<keyword evidence="2" id="KW-1133">Transmembrane helix</keyword>
<feature type="domain" description="FUZ/MON1/HPS1 second Longin" evidence="4">
    <location>
        <begin position="632"/>
        <end position="718"/>
    </location>
</feature>
<dbReference type="EMBL" id="CT868141">
    <property type="protein sequence ID" value="CAK73119.1"/>
    <property type="molecule type" value="Genomic_DNA"/>
</dbReference>
<dbReference type="Pfam" id="PF19036">
    <property type="entry name" value="Fuz_longin_1"/>
    <property type="match status" value="1"/>
</dbReference>
<dbReference type="eggNOG" id="KOG0678">
    <property type="taxonomic scope" value="Eukaryota"/>
</dbReference>
<name>A0CQQ2_PARTE</name>
<comment type="catalytic activity">
    <reaction evidence="1">
        <text>ATP + H2O = ADP + phosphate + H(+)</text>
        <dbReference type="Rhea" id="RHEA:13065"/>
        <dbReference type="ChEBI" id="CHEBI:15377"/>
        <dbReference type="ChEBI" id="CHEBI:15378"/>
        <dbReference type="ChEBI" id="CHEBI:30616"/>
        <dbReference type="ChEBI" id="CHEBI:43474"/>
        <dbReference type="ChEBI" id="CHEBI:456216"/>
    </reaction>
</comment>
<protein>
    <recommendedName>
        <fullName evidence="7">Actin</fullName>
    </recommendedName>
</protein>
<keyword evidence="2" id="KW-0812">Transmembrane</keyword>
<evidence type="ECO:0000259" key="3">
    <source>
        <dbReference type="Pfam" id="PF19036"/>
    </source>
</evidence>
<evidence type="ECO:0000313" key="6">
    <source>
        <dbReference type="Proteomes" id="UP000000600"/>
    </source>
</evidence>
<dbReference type="Pfam" id="PF00022">
    <property type="entry name" value="Actin"/>
    <property type="match status" value="1"/>
</dbReference>
<dbReference type="PRINTS" id="PR01546">
    <property type="entry name" value="YEAST73DUF"/>
</dbReference>